<evidence type="ECO:0000256" key="3">
    <source>
        <dbReference type="ARBA" id="ARBA00022989"/>
    </source>
</evidence>
<name>A0A9P7ZMI8_9HYPO</name>
<keyword evidence="3" id="KW-1133">Transmembrane helix</keyword>
<keyword evidence="2" id="KW-0812">Transmembrane</keyword>
<sequence length="266" mass="31218">MRFSTFLTLAVSATAAAATPFLKATEFLNPKPPNLMADNVPEPKYFREASLNGHCDYRFYKADIDEAEHQEGLRLLVQTYLHVCNELKIQTWLMHGSLLGWWWGKKIMPWDLDVDVQVTESDMYYLAAYYNRTEFYYVQRGTGQGRTYLLDVNPHHVYRGRDDKLNVIDARWIDTTNGLYIDITAARYDLDHEQGEGMLYDKHNHEYRDTYIFPLLETTFEGVTAKIPYKYKDMLISEYTVEGLTDKEYHGHVFDEEEMKWVKAGM</sequence>
<evidence type="ECO:0000313" key="8">
    <source>
        <dbReference type="Proteomes" id="UP000887229"/>
    </source>
</evidence>
<dbReference type="GeneID" id="70294362"/>
<evidence type="ECO:0000256" key="4">
    <source>
        <dbReference type="ARBA" id="ARBA00023136"/>
    </source>
</evidence>
<organism evidence="7 8">
    <name type="scientific">Emericellopsis atlantica</name>
    <dbReference type="NCBI Taxonomy" id="2614577"/>
    <lineage>
        <taxon>Eukaryota</taxon>
        <taxon>Fungi</taxon>
        <taxon>Dikarya</taxon>
        <taxon>Ascomycota</taxon>
        <taxon>Pezizomycotina</taxon>
        <taxon>Sordariomycetes</taxon>
        <taxon>Hypocreomycetidae</taxon>
        <taxon>Hypocreales</taxon>
        <taxon>Bionectriaceae</taxon>
        <taxon>Emericellopsis</taxon>
    </lineage>
</organism>
<evidence type="ECO:0000256" key="1">
    <source>
        <dbReference type="ARBA" id="ARBA00004167"/>
    </source>
</evidence>
<feature type="domain" description="LicD/FKTN/FKRP nucleotidyltransferase" evidence="6">
    <location>
        <begin position="84"/>
        <end position="188"/>
    </location>
</feature>
<dbReference type="GO" id="GO:0016020">
    <property type="term" value="C:membrane"/>
    <property type="evidence" value="ECO:0007669"/>
    <property type="project" value="UniProtKB-SubCell"/>
</dbReference>
<feature type="chain" id="PRO_5040234580" evidence="5">
    <location>
        <begin position="19"/>
        <end position="266"/>
    </location>
</feature>
<proteinExistence type="predicted"/>
<comment type="subcellular location">
    <subcellularLocation>
        <location evidence="1">Membrane</location>
        <topology evidence="1">Single-pass membrane protein</topology>
    </subcellularLocation>
</comment>
<protein>
    <submittedName>
        <fullName evidence="7">Mannosylphosphorylation protein</fullName>
    </submittedName>
</protein>
<dbReference type="RefSeq" id="XP_046118778.1">
    <property type="nucleotide sequence ID" value="XM_046263459.1"/>
</dbReference>
<dbReference type="AlphaFoldDB" id="A0A9P7ZMI8"/>
<keyword evidence="8" id="KW-1185">Reference proteome</keyword>
<comment type="caution">
    <text evidence="7">The sequence shown here is derived from an EMBL/GenBank/DDBJ whole genome shotgun (WGS) entry which is preliminary data.</text>
</comment>
<gene>
    <name evidence="7" type="ORF">F5Z01DRAFT_654978</name>
</gene>
<dbReference type="InterPro" id="IPR009644">
    <property type="entry name" value="FKTN/MNN4/W02B3.4-1"/>
</dbReference>
<dbReference type="EMBL" id="MU251253">
    <property type="protein sequence ID" value="KAG9254854.1"/>
    <property type="molecule type" value="Genomic_DNA"/>
</dbReference>
<dbReference type="PANTHER" id="PTHR15407:SF32">
    <property type="entry name" value="PROTEIN (MNN4), PUTATIVE (AFU_ORTHOLOGUE AFUA_1G03790)-RELATED"/>
    <property type="match status" value="1"/>
</dbReference>
<dbReference type="GO" id="GO:0009100">
    <property type="term" value="P:glycoprotein metabolic process"/>
    <property type="evidence" value="ECO:0007669"/>
    <property type="project" value="UniProtKB-ARBA"/>
</dbReference>
<evidence type="ECO:0000259" key="6">
    <source>
        <dbReference type="Pfam" id="PF04991"/>
    </source>
</evidence>
<dbReference type="Proteomes" id="UP000887229">
    <property type="component" value="Unassembled WGS sequence"/>
</dbReference>
<reference evidence="7" key="1">
    <citation type="journal article" date="2021" name="IMA Fungus">
        <title>Genomic characterization of three marine fungi, including Emericellopsis atlantica sp. nov. with signatures of a generalist lifestyle and marine biomass degradation.</title>
        <authorList>
            <person name="Hagestad O.C."/>
            <person name="Hou L."/>
            <person name="Andersen J.H."/>
            <person name="Hansen E.H."/>
            <person name="Altermark B."/>
            <person name="Li C."/>
            <person name="Kuhnert E."/>
            <person name="Cox R.J."/>
            <person name="Crous P.W."/>
            <person name="Spatafora J.W."/>
            <person name="Lail K."/>
            <person name="Amirebrahimi M."/>
            <person name="Lipzen A."/>
            <person name="Pangilinan J."/>
            <person name="Andreopoulos W."/>
            <person name="Hayes R.D."/>
            <person name="Ng V."/>
            <person name="Grigoriev I.V."/>
            <person name="Jackson S.A."/>
            <person name="Sutton T.D.S."/>
            <person name="Dobson A.D.W."/>
            <person name="Rama T."/>
        </authorList>
    </citation>
    <scope>NUCLEOTIDE SEQUENCE</scope>
    <source>
        <strain evidence="7">TS7</strain>
    </source>
</reference>
<dbReference type="Pfam" id="PF04991">
    <property type="entry name" value="LicD"/>
    <property type="match status" value="2"/>
</dbReference>
<accession>A0A9P7ZMI8</accession>
<keyword evidence="5" id="KW-0732">Signal</keyword>
<feature type="signal peptide" evidence="5">
    <location>
        <begin position="1"/>
        <end position="18"/>
    </location>
</feature>
<evidence type="ECO:0000256" key="5">
    <source>
        <dbReference type="SAM" id="SignalP"/>
    </source>
</evidence>
<evidence type="ECO:0000256" key="2">
    <source>
        <dbReference type="ARBA" id="ARBA00022692"/>
    </source>
</evidence>
<feature type="domain" description="LicD/FKTN/FKRP nucleotidyltransferase" evidence="6">
    <location>
        <begin position="197"/>
        <end position="239"/>
    </location>
</feature>
<evidence type="ECO:0000313" key="7">
    <source>
        <dbReference type="EMBL" id="KAG9254854.1"/>
    </source>
</evidence>
<dbReference type="OrthoDB" id="444255at2759"/>
<dbReference type="InterPro" id="IPR007074">
    <property type="entry name" value="LicD/FKTN/FKRP_NTP_transf"/>
</dbReference>
<dbReference type="PANTHER" id="PTHR15407">
    <property type="entry name" value="FUKUTIN-RELATED"/>
    <property type="match status" value="1"/>
</dbReference>
<keyword evidence="4" id="KW-0472">Membrane</keyword>